<name>A0A2P4PPP4_RHIID</name>
<accession>A0A2P4PPP4</accession>
<dbReference type="EMBL" id="AUPC02000172">
    <property type="protein sequence ID" value="POG67355.1"/>
    <property type="molecule type" value="Genomic_DNA"/>
</dbReference>
<organism evidence="1 2">
    <name type="scientific">Rhizophagus irregularis (strain DAOM 181602 / DAOM 197198 / MUCL 43194)</name>
    <name type="common">Arbuscular mycorrhizal fungus</name>
    <name type="synonym">Glomus intraradices</name>
    <dbReference type="NCBI Taxonomy" id="747089"/>
    <lineage>
        <taxon>Eukaryota</taxon>
        <taxon>Fungi</taxon>
        <taxon>Fungi incertae sedis</taxon>
        <taxon>Mucoromycota</taxon>
        <taxon>Glomeromycotina</taxon>
        <taxon>Glomeromycetes</taxon>
        <taxon>Glomerales</taxon>
        <taxon>Glomeraceae</taxon>
        <taxon>Rhizophagus</taxon>
    </lineage>
</organism>
<dbReference type="Proteomes" id="UP000018888">
    <property type="component" value="Unassembled WGS sequence"/>
</dbReference>
<keyword evidence="2" id="KW-1185">Reference proteome</keyword>
<proteinExistence type="predicted"/>
<comment type="caution">
    <text evidence="1">The sequence shown here is derived from an EMBL/GenBank/DDBJ whole genome shotgun (WGS) entry which is preliminary data.</text>
</comment>
<evidence type="ECO:0000313" key="2">
    <source>
        <dbReference type="Proteomes" id="UP000018888"/>
    </source>
</evidence>
<reference evidence="1 2" key="1">
    <citation type="journal article" date="2013" name="Proc. Natl. Acad. Sci. U.S.A.">
        <title>Genome of an arbuscular mycorrhizal fungus provides insight into the oldest plant symbiosis.</title>
        <authorList>
            <person name="Tisserant E."/>
            <person name="Malbreil M."/>
            <person name="Kuo A."/>
            <person name="Kohler A."/>
            <person name="Symeonidi A."/>
            <person name="Balestrini R."/>
            <person name="Charron P."/>
            <person name="Duensing N."/>
            <person name="Frei Dit Frey N."/>
            <person name="Gianinazzi-Pearson V."/>
            <person name="Gilbert L.B."/>
            <person name="Handa Y."/>
            <person name="Herr J.R."/>
            <person name="Hijri M."/>
            <person name="Koul R."/>
            <person name="Kawaguchi M."/>
            <person name="Krajinski F."/>
            <person name="Lammers P.J."/>
            <person name="Masclaux F.G."/>
            <person name="Murat C."/>
            <person name="Morin E."/>
            <person name="Ndikumana S."/>
            <person name="Pagni M."/>
            <person name="Petitpierre D."/>
            <person name="Requena N."/>
            <person name="Rosikiewicz P."/>
            <person name="Riley R."/>
            <person name="Saito K."/>
            <person name="San Clemente H."/>
            <person name="Shapiro H."/>
            <person name="van Tuinen D."/>
            <person name="Becard G."/>
            <person name="Bonfante P."/>
            <person name="Paszkowski U."/>
            <person name="Shachar-Hill Y.Y."/>
            <person name="Tuskan G.A."/>
            <person name="Young P.W."/>
            <person name="Sanders I.R."/>
            <person name="Henrissat B."/>
            <person name="Rensing S.A."/>
            <person name="Grigoriev I.V."/>
            <person name="Corradi N."/>
            <person name="Roux C."/>
            <person name="Martin F."/>
        </authorList>
    </citation>
    <scope>NUCLEOTIDE SEQUENCE [LARGE SCALE GENOMIC DNA]</scope>
    <source>
        <strain evidence="1 2">DAOM 197198</strain>
    </source>
</reference>
<evidence type="ECO:0000313" key="1">
    <source>
        <dbReference type="EMBL" id="POG67355.1"/>
    </source>
</evidence>
<reference evidence="1 2" key="2">
    <citation type="journal article" date="2018" name="New Phytol.">
        <title>High intraspecific genome diversity in the model arbuscular mycorrhizal symbiont Rhizophagus irregularis.</title>
        <authorList>
            <person name="Chen E.C.H."/>
            <person name="Morin E."/>
            <person name="Beaudet D."/>
            <person name="Noel J."/>
            <person name="Yildirir G."/>
            <person name="Ndikumana S."/>
            <person name="Charron P."/>
            <person name="St-Onge C."/>
            <person name="Giorgi J."/>
            <person name="Kruger M."/>
            <person name="Marton T."/>
            <person name="Ropars J."/>
            <person name="Grigoriev I.V."/>
            <person name="Hainaut M."/>
            <person name="Henrissat B."/>
            <person name="Roux C."/>
            <person name="Martin F."/>
            <person name="Corradi N."/>
        </authorList>
    </citation>
    <scope>NUCLEOTIDE SEQUENCE [LARGE SCALE GENOMIC DNA]</scope>
    <source>
        <strain evidence="1 2">DAOM 197198</strain>
    </source>
</reference>
<gene>
    <name evidence="1" type="ORF">GLOIN_2v1648429</name>
</gene>
<dbReference type="AlphaFoldDB" id="A0A2P4PPP4"/>
<protein>
    <submittedName>
        <fullName evidence="1">Uncharacterized protein</fullName>
    </submittedName>
</protein>
<sequence length="79" mass="9487">MQLLNINIYKSITNNNKRTNKQVKPNLIRNYYFNKKKELSKTNSVIKCYIYETKIRLILTFKMVEIVKINLTLAFQKSK</sequence>